<feature type="compositionally biased region" description="Basic and acidic residues" evidence="1">
    <location>
        <begin position="81"/>
        <end position="93"/>
    </location>
</feature>
<feature type="region of interest" description="Disordered" evidence="1">
    <location>
        <begin position="55"/>
        <end position="125"/>
    </location>
</feature>
<gene>
    <name evidence="3" type="ORF">ACFOVU_07985</name>
</gene>
<comment type="caution">
    <text evidence="3">The sequence shown here is derived from an EMBL/GenBank/DDBJ whole genome shotgun (WGS) entry which is preliminary data.</text>
</comment>
<evidence type="ECO:0000313" key="4">
    <source>
        <dbReference type="Proteomes" id="UP001595847"/>
    </source>
</evidence>
<dbReference type="Proteomes" id="UP001595847">
    <property type="component" value="Unassembled WGS sequence"/>
</dbReference>
<keyword evidence="4" id="KW-1185">Reference proteome</keyword>
<feature type="domain" description="Rho termination factor-like N-terminal" evidence="2">
    <location>
        <begin position="85"/>
        <end position="114"/>
    </location>
</feature>
<feature type="region of interest" description="Disordered" evidence="1">
    <location>
        <begin position="1"/>
        <end position="20"/>
    </location>
</feature>
<accession>A0ABV8FLA7</accession>
<feature type="compositionally biased region" description="Basic and acidic residues" evidence="1">
    <location>
        <begin position="55"/>
        <end position="65"/>
    </location>
</feature>
<dbReference type="RefSeq" id="WP_378531377.1">
    <property type="nucleotide sequence ID" value="NZ_JBHSBH010000005.1"/>
</dbReference>
<dbReference type="InterPro" id="IPR037205">
    <property type="entry name" value="ChaB_sf"/>
</dbReference>
<dbReference type="EMBL" id="JBHSBH010000005">
    <property type="protein sequence ID" value="MFC3995848.1"/>
    <property type="molecule type" value="Genomic_DNA"/>
</dbReference>
<dbReference type="Pfam" id="PF06150">
    <property type="entry name" value="ChaB"/>
    <property type="match status" value="1"/>
</dbReference>
<dbReference type="Pfam" id="PF07498">
    <property type="entry name" value="Rho_N"/>
    <property type="match status" value="1"/>
</dbReference>
<evidence type="ECO:0000313" key="3">
    <source>
        <dbReference type="EMBL" id="MFC3995848.1"/>
    </source>
</evidence>
<reference evidence="4" key="1">
    <citation type="journal article" date="2019" name="Int. J. Syst. Evol. Microbiol.">
        <title>The Global Catalogue of Microorganisms (GCM) 10K type strain sequencing project: providing services to taxonomists for standard genome sequencing and annotation.</title>
        <authorList>
            <consortium name="The Broad Institute Genomics Platform"/>
            <consortium name="The Broad Institute Genome Sequencing Center for Infectious Disease"/>
            <person name="Wu L."/>
            <person name="Ma J."/>
        </authorList>
    </citation>
    <scope>NUCLEOTIDE SEQUENCE [LARGE SCALE GENOMIC DNA]</scope>
    <source>
        <strain evidence="4">TBRC 1826</strain>
    </source>
</reference>
<organism evidence="3 4">
    <name type="scientific">Nocardiopsis sediminis</name>
    <dbReference type="NCBI Taxonomy" id="1778267"/>
    <lineage>
        <taxon>Bacteria</taxon>
        <taxon>Bacillati</taxon>
        <taxon>Actinomycetota</taxon>
        <taxon>Actinomycetes</taxon>
        <taxon>Streptosporangiales</taxon>
        <taxon>Nocardiopsidaceae</taxon>
        <taxon>Nocardiopsis</taxon>
    </lineage>
</organism>
<feature type="compositionally biased region" description="Basic and acidic residues" evidence="1">
    <location>
        <begin position="1"/>
        <end position="12"/>
    </location>
</feature>
<proteinExistence type="predicted"/>
<evidence type="ECO:0000256" key="1">
    <source>
        <dbReference type="SAM" id="MobiDB-lite"/>
    </source>
</evidence>
<dbReference type="SUPFAM" id="SSF140376">
    <property type="entry name" value="ChaB-like"/>
    <property type="match status" value="1"/>
</dbReference>
<sequence>MPGRKNLPDTVRRSSRKAQDTWACAHDSAVDTYGEGERADRVAYTALRRGFEQVGDRWKPKESRRAPGARAPRAGGGVDADAGKQELYARARELGVQGRSTMTKPQLVEAVKKESRSRMRRPRAS</sequence>
<dbReference type="Gene3D" id="1.10.1740.70">
    <property type="entry name" value="ChaB"/>
    <property type="match status" value="1"/>
</dbReference>
<evidence type="ECO:0000259" key="2">
    <source>
        <dbReference type="Pfam" id="PF07498"/>
    </source>
</evidence>
<name>A0ABV8FLA7_9ACTN</name>
<protein>
    <submittedName>
        <fullName evidence="3">ChaB family protein</fullName>
    </submittedName>
</protein>
<dbReference type="InterPro" id="IPR011112">
    <property type="entry name" value="Rho-like_N"/>
</dbReference>
<dbReference type="InterPro" id="IPR009317">
    <property type="entry name" value="ChaB"/>
</dbReference>